<dbReference type="InterPro" id="IPR036869">
    <property type="entry name" value="J_dom_sf"/>
</dbReference>
<keyword evidence="14" id="KW-1185">Reference proteome</keyword>
<dbReference type="eggNOG" id="KOG3442">
    <property type="taxonomic scope" value="Eukaryota"/>
</dbReference>
<organism evidence="13 14">
    <name type="scientific">Pneumocystis murina (strain B123)</name>
    <name type="common">Mouse pneumocystis pneumonia agent</name>
    <name type="synonym">Pneumocystis carinii f. sp. muris</name>
    <dbReference type="NCBI Taxonomy" id="1069680"/>
    <lineage>
        <taxon>Eukaryota</taxon>
        <taxon>Fungi</taxon>
        <taxon>Dikarya</taxon>
        <taxon>Ascomycota</taxon>
        <taxon>Taphrinomycotina</taxon>
        <taxon>Pneumocystomycetes</taxon>
        <taxon>Pneumocystaceae</taxon>
        <taxon>Pneumocystis</taxon>
    </lineage>
</organism>
<dbReference type="GO" id="GO:0019904">
    <property type="term" value="F:protein domain specific binding"/>
    <property type="evidence" value="ECO:0007669"/>
    <property type="project" value="EnsemblFungi"/>
</dbReference>
<evidence type="ECO:0000256" key="8">
    <source>
        <dbReference type="ARBA" id="ARBA00023010"/>
    </source>
</evidence>
<reference evidence="14" key="1">
    <citation type="journal article" date="2016" name="Nat. Commun.">
        <title>Genome analysis of three Pneumocystis species reveals adaptation mechanisms to life exclusively in mammalian hosts.</title>
        <authorList>
            <person name="Ma L."/>
            <person name="Chen Z."/>
            <person name="Huang D.W."/>
            <person name="Kutty G."/>
            <person name="Ishihara M."/>
            <person name="Wang H."/>
            <person name="Abouelleil A."/>
            <person name="Bishop L."/>
            <person name="Davey E."/>
            <person name="Deng R."/>
            <person name="Deng X."/>
            <person name="Fan L."/>
            <person name="Fantoni G."/>
            <person name="Fitzgerald M."/>
            <person name="Gogineni E."/>
            <person name="Goldberg J.M."/>
            <person name="Handley G."/>
            <person name="Hu X."/>
            <person name="Huber C."/>
            <person name="Jiao X."/>
            <person name="Jones K."/>
            <person name="Levin J.Z."/>
            <person name="Liu Y."/>
            <person name="Macdonald P."/>
            <person name="Melnikov A."/>
            <person name="Raley C."/>
            <person name="Sassi M."/>
            <person name="Sherman B.T."/>
            <person name="Song X."/>
            <person name="Sykes S."/>
            <person name="Tran B."/>
            <person name="Walsh L."/>
            <person name="Xia Y."/>
            <person name="Yang J."/>
            <person name="Young S."/>
            <person name="Zeng Q."/>
            <person name="Zheng X."/>
            <person name="Stephens R."/>
            <person name="Nusbaum C."/>
            <person name="Birren B.W."/>
            <person name="Azadi P."/>
            <person name="Lempicki R.A."/>
            <person name="Cuomo C.A."/>
            <person name="Kovacs J.A."/>
        </authorList>
    </citation>
    <scope>NUCLEOTIDE SEQUENCE [LARGE SCALE GENOMIC DNA]</scope>
    <source>
        <strain evidence="14">B123</strain>
    </source>
</reference>
<dbReference type="VEuPathDB" id="FungiDB:PNEG_00938"/>
<comment type="similarity">
    <text evidence="2">Belongs to the TIM16/PAM16 family.</text>
</comment>
<evidence type="ECO:0000256" key="9">
    <source>
        <dbReference type="ARBA" id="ARBA00023128"/>
    </source>
</evidence>
<keyword evidence="5" id="KW-0813">Transport</keyword>
<dbReference type="RefSeq" id="XP_007872850.1">
    <property type="nucleotide sequence ID" value="XM_007874659.1"/>
</dbReference>
<dbReference type="EMBL" id="AFWA02000003">
    <property type="protein sequence ID" value="EMR10790.1"/>
    <property type="molecule type" value="Genomic_DNA"/>
</dbReference>
<keyword evidence="7" id="KW-0653">Protein transport</keyword>
<dbReference type="InterPro" id="IPR005341">
    <property type="entry name" value="Tim16"/>
</dbReference>
<evidence type="ECO:0000256" key="4">
    <source>
        <dbReference type="ARBA" id="ARBA00020721"/>
    </source>
</evidence>
<evidence type="ECO:0000313" key="14">
    <source>
        <dbReference type="Proteomes" id="UP000011958"/>
    </source>
</evidence>
<dbReference type="OrthoDB" id="10262892at2759"/>
<name>M7PAD2_PNEMU</name>
<evidence type="ECO:0000256" key="11">
    <source>
        <dbReference type="ARBA" id="ARBA00030422"/>
    </source>
</evidence>
<dbReference type="GO" id="GO:0030150">
    <property type="term" value="P:protein import into mitochondrial matrix"/>
    <property type="evidence" value="ECO:0007669"/>
    <property type="project" value="EnsemblFungi"/>
</dbReference>
<evidence type="ECO:0000256" key="6">
    <source>
        <dbReference type="ARBA" id="ARBA00022792"/>
    </source>
</evidence>
<evidence type="ECO:0000256" key="5">
    <source>
        <dbReference type="ARBA" id="ARBA00022448"/>
    </source>
</evidence>
<dbReference type="FunFam" id="1.10.287.110:FF:000006">
    <property type="entry name" value="Import inner membrane translocase subunit TIM16"/>
    <property type="match status" value="1"/>
</dbReference>
<dbReference type="Pfam" id="PF03656">
    <property type="entry name" value="Pam16"/>
    <property type="match status" value="1"/>
</dbReference>
<evidence type="ECO:0000313" key="13">
    <source>
        <dbReference type="EMBL" id="EMR10790.1"/>
    </source>
</evidence>
<proteinExistence type="inferred from homology"/>
<dbReference type="STRING" id="1069680.M7PAD2"/>
<keyword evidence="6" id="KW-0999">Mitochondrion inner membrane</keyword>
<dbReference type="Gene3D" id="1.10.287.110">
    <property type="entry name" value="DnaJ domain"/>
    <property type="match status" value="1"/>
</dbReference>
<dbReference type="GO" id="GO:0001405">
    <property type="term" value="C:PAM complex, Tim23 associated import motor"/>
    <property type="evidence" value="ECO:0007669"/>
    <property type="project" value="EnsemblFungi"/>
</dbReference>
<comment type="caution">
    <text evidence="13">The sequence shown here is derived from an EMBL/GenBank/DDBJ whole genome shotgun (WGS) entry which is preliminary data.</text>
</comment>
<gene>
    <name evidence="13" type="ORF">PNEG_00938</name>
</gene>
<evidence type="ECO:0000256" key="12">
    <source>
        <dbReference type="ARBA" id="ARBA00031407"/>
    </source>
</evidence>
<dbReference type="PANTHER" id="PTHR12388:SF0">
    <property type="entry name" value="MITOCHONDRIAL IMPORT INNER MEMBRANE TRANSLOCASE SUBUNIT TIM16"/>
    <property type="match status" value="1"/>
</dbReference>
<evidence type="ECO:0000256" key="1">
    <source>
        <dbReference type="ARBA" id="ARBA00004637"/>
    </source>
</evidence>
<sequence>MAHHLIAQIIIVGTQVLGRAFVQAYKQAALNATLRHEKKKGYMSSEEDSGFSMGNLSEKTGITANEACQILNIKKMPVELSDVIKRYEYLYKTNDPKNGGSLYLQSKIFWAKERLKGDISEGKVD</sequence>
<evidence type="ECO:0000256" key="10">
    <source>
        <dbReference type="ARBA" id="ARBA00023136"/>
    </source>
</evidence>
<dbReference type="GeneID" id="19894636"/>
<keyword evidence="9" id="KW-0496">Mitochondrion</keyword>
<dbReference type="HOGENOM" id="CLU_101461_0_1_1"/>
<dbReference type="PANTHER" id="PTHR12388">
    <property type="entry name" value="MITOCHONDRIA ASSOCIATED GRANULOCYTE MACROPHAGE CSF SIGNALING MOLECULE"/>
    <property type="match status" value="1"/>
</dbReference>
<evidence type="ECO:0000256" key="3">
    <source>
        <dbReference type="ARBA" id="ARBA00013571"/>
    </source>
</evidence>
<keyword evidence="10" id="KW-0472">Membrane</keyword>
<evidence type="ECO:0000256" key="7">
    <source>
        <dbReference type="ARBA" id="ARBA00022927"/>
    </source>
</evidence>
<protein>
    <recommendedName>
        <fullName evidence="4">Mitochondrial import inner membrane translocase subunit TIM16</fullName>
    </recommendedName>
    <alternativeName>
        <fullName evidence="3">Mitochondrial import inner membrane translocase subunit tim16</fullName>
    </alternativeName>
    <alternativeName>
        <fullName evidence="11 12">Presequence translocated-associated motor subunit PAM16</fullName>
    </alternativeName>
</protein>
<dbReference type="Proteomes" id="UP000011958">
    <property type="component" value="Unassembled WGS sequence"/>
</dbReference>
<evidence type="ECO:0000256" key="2">
    <source>
        <dbReference type="ARBA" id="ARBA00008817"/>
    </source>
</evidence>
<keyword evidence="8" id="KW-0811">Translocation</keyword>
<comment type="subcellular location">
    <subcellularLocation>
        <location evidence="1">Mitochondrion inner membrane</location>
        <topology evidence="1">Peripheral membrane protein</topology>
    </subcellularLocation>
</comment>
<dbReference type="AlphaFoldDB" id="M7PAD2"/>
<accession>M7PAD2</accession>
<dbReference type="OMA" id="RMFKIND"/>